<dbReference type="EMBL" id="BGZK01001039">
    <property type="protein sequence ID" value="GBP69387.1"/>
    <property type="molecule type" value="Genomic_DNA"/>
</dbReference>
<protein>
    <submittedName>
        <fullName evidence="2">Uncharacterized protein</fullName>
    </submittedName>
</protein>
<sequence length="143" mass="15838">MPTPSGDATPLVDVGDIRREAVGGRRRLAPPLPTPALDPRSDSGHGPACDFEHFEEKYKHYKNKRDLTENPAKHEAASPHNAPKECHLQPDVILPTLRIILEGFGSKVVDEAGDSRRGNWSCNYDVIKSVYLQCTTLPPFILN</sequence>
<reference evidence="2 3" key="1">
    <citation type="journal article" date="2019" name="Commun. Biol.">
        <title>The bagworm genome reveals a unique fibroin gene that provides high tensile strength.</title>
        <authorList>
            <person name="Kono N."/>
            <person name="Nakamura H."/>
            <person name="Ohtoshi R."/>
            <person name="Tomita M."/>
            <person name="Numata K."/>
            <person name="Arakawa K."/>
        </authorList>
    </citation>
    <scope>NUCLEOTIDE SEQUENCE [LARGE SCALE GENOMIC DNA]</scope>
</reference>
<comment type="caution">
    <text evidence="2">The sequence shown here is derived from an EMBL/GenBank/DDBJ whole genome shotgun (WGS) entry which is preliminary data.</text>
</comment>
<dbReference type="Proteomes" id="UP000299102">
    <property type="component" value="Unassembled WGS sequence"/>
</dbReference>
<proteinExistence type="predicted"/>
<accession>A0A4C1Y4C6</accession>
<dbReference type="AlphaFoldDB" id="A0A4C1Y4C6"/>
<organism evidence="2 3">
    <name type="scientific">Eumeta variegata</name>
    <name type="common">Bagworm moth</name>
    <name type="synonym">Eumeta japonica</name>
    <dbReference type="NCBI Taxonomy" id="151549"/>
    <lineage>
        <taxon>Eukaryota</taxon>
        <taxon>Metazoa</taxon>
        <taxon>Ecdysozoa</taxon>
        <taxon>Arthropoda</taxon>
        <taxon>Hexapoda</taxon>
        <taxon>Insecta</taxon>
        <taxon>Pterygota</taxon>
        <taxon>Neoptera</taxon>
        <taxon>Endopterygota</taxon>
        <taxon>Lepidoptera</taxon>
        <taxon>Glossata</taxon>
        <taxon>Ditrysia</taxon>
        <taxon>Tineoidea</taxon>
        <taxon>Psychidae</taxon>
        <taxon>Oiketicinae</taxon>
        <taxon>Eumeta</taxon>
    </lineage>
</organism>
<evidence type="ECO:0000313" key="2">
    <source>
        <dbReference type="EMBL" id="GBP69387.1"/>
    </source>
</evidence>
<gene>
    <name evidence="2" type="ORF">EVAR_54806_1</name>
</gene>
<feature type="region of interest" description="Disordered" evidence="1">
    <location>
        <begin position="65"/>
        <end position="87"/>
    </location>
</feature>
<name>A0A4C1Y4C6_EUMVA</name>
<keyword evidence="3" id="KW-1185">Reference proteome</keyword>
<feature type="region of interest" description="Disordered" evidence="1">
    <location>
        <begin position="1"/>
        <end position="50"/>
    </location>
</feature>
<evidence type="ECO:0000313" key="3">
    <source>
        <dbReference type="Proteomes" id="UP000299102"/>
    </source>
</evidence>
<evidence type="ECO:0000256" key="1">
    <source>
        <dbReference type="SAM" id="MobiDB-lite"/>
    </source>
</evidence>